<dbReference type="InterPro" id="IPR013761">
    <property type="entry name" value="SAM/pointed_sf"/>
</dbReference>
<dbReference type="InterPro" id="IPR016137">
    <property type="entry name" value="RGS"/>
</dbReference>
<dbReference type="OrthoDB" id="5314041at2759"/>
<dbReference type="PROSITE" id="PS50105">
    <property type="entry name" value="SAM_DOMAIN"/>
    <property type="match status" value="1"/>
</dbReference>
<dbReference type="Proteomes" id="UP000444721">
    <property type="component" value="Unassembled WGS sequence"/>
</dbReference>
<dbReference type="RefSeq" id="XP_044563222.1">
    <property type="nucleotide sequence ID" value="XM_044705511.1"/>
</dbReference>
<evidence type="ECO:0000259" key="2">
    <source>
        <dbReference type="PROSITE" id="PS50105"/>
    </source>
</evidence>
<comment type="caution">
    <text evidence="4">The sequence shown here is derived from an EMBL/GenBank/DDBJ whole genome shotgun (WGS) entry which is preliminary data.</text>
</comment>
<feature type="compositionally biased region" description="Low complexity" evidence="1">
    <location>
        <begin position="225"/>
        <end position="245"/>
    </location>
</feature>
<reference evidence="4 5" key="1">
    <citation type="journal article" date="2019" name="Sci. Rep.">
        <title>Nanopore sequencing improves the draft genome of the human pathogenic amoeba Naegleria fowleri.</title>
        <authorList>
            <person name="Liechti N."/>
            <person name="Schurch N."/>
            <person name="Bruggmann R."/>
            <person name="Wittwer M."/>
        </authorList>
    </citation>
    <scope>NUCLEOTIDE SEQUENCE [LARGE SCALE GENOMIC DNA]</scope>
    <source>
        <strain evidence="4 5">ATCC 30894</strain>
    </source>
</reference>
<organism evidence="4 5">
    <name type="scientific">Naegleria fowleri</name>
    <name type="common">Brain eating amoeba</name>
    <dbReference type="NCBI Taxonomy" id="5763"/>
    <lineage>
        <taxon>Eukaryota</taxon>
        <taxon>Discoba</taxon>
        <taxon>Heterolobosea</taxon>
        <taxon>Tetramitia</taxon>
        <taxon>Eutetramitia</taxon>
        <taxon>Vahlkampfiidae</taxon>
        <taxon>Naegleria</taxon>
    </lineage>
</organism>
<keyword evidence="5" id="KW-1185">Reference proteome</keyword>
<dbReference type="AlphaFoldDB" id="A0A6A5BZS7"/>
<evidence type="ECO:0000256" key="1">
    <source>
        <dbReference type="SAM" id="MobiDB-lite"/>
    </source>
</evidence>
<protein>
    <recommendedName>
        <fullName evidence="6">SAM domain-containing protein</fullName>
    </recommendedName>
</protein>
<feature type="domain" description="SAM" evidence="2">
    <location>
        <begin position="337"/>
        <end position="401"/>
    </location>
</feature>
<dbReference type="GeneID" id="68109547"/>
<evidence type="ECO:0008006" key="6">
    <source>
        <dbReference type="Google" id="ProtNLM"/>
    </source>
</evidence>
<dbReference type="Gene3D" id="1.10.167.10">
    <property type="entry name" value="Regulator of G-protein Signalling 4, domain 2"/>
    <property type="match status" value="1"/>
</dbReference>
<dbReference type="VEuPathDB" id="AmoebaDB:FDP41_002329"/>
<dbReference type="SUPFAM" id="SSF48097">
    <property type="entry name" value="Regulator of G-protein signaling, RGS"/>
    <property type="match status" value="1"/>
</dbReference>
<dbReference type="Pfam" id="PF00615">
    <property type="entry name" value="RGS"/>
    <property type="match status" value="1"/>
</dbReference>
<dbReference type="SUPFAM" id="SSF47769">
    <property type="entry name" value="SAM/Pointed domain"/>
    <property type="match status" value="1"/>
</dbReference>
<dbReference type="OMA" id="HESSMEW"/>
<dbReference type="Pfam" id="PF00536">
    <property type="entry name" value="SAM_1"/>
    <property type="match status" value="1"/>
</dbReference>
<dbReference type="InterPro" id="IPR044926">
    <property type="entry name" value="RGS_subdomain_2"/>
</dbReference>
<feature type="domain" description="RGS" evidence="3">
    <location>
        <begin position="88"/>
        <end position="150"/>
    </location>
</feature>
<feature type="compositionally biased region" description="Basic and acidic residues" evidence="1">
    <location>
        <begin position="10"/>
        <end position="19"/>
    </location>
</feature>
<dbReference type="SMART" id="SM00454">
    <property type="entry name" value="SAM"/>
    <property type="match status" value="1"/>
</dbReference>
<name>A0A6A5BZS7_NAEFO</name>
<dbReference type="InterPro" id="IPR036305">
    <property type="entry name" value="RGS_sf"/>
</dbReference>
<evidence type="ECO:0000313" key="5">
    <source>
        <dbReference type="Proteomes" id="UP000444721"/>
    </source>
</evidence>
<evidence type="ECO:0000313" key="4">
    <source>
        <dbReference type="EMBL" id="KAF0978509.1"/>
    </source>
</evidence>
<dbReference type="VEuPathDB" id="AmoebaDB:NfTy_042480"/>
<evidence type="ECO:0000259" key="3">
    <source>
        <dbReference type="PROSITE" id="PS50132"/>
    </source>
</evidence>
<sequence>MIFLRRFSKTKTESARNKENSSNNGKNNSFLRTKNNSFDHIATNKVSLQLLHSFHHEVNDDCCDHSSTPSTIREKIQQYYSIESLIELQDPEALDILRDYLRQRKNEEYLSFLEMRRDFRERQNNIMIRNRQSCSRDRSIDFDDEFDSFIVIDTNNVLSSSPSSSSSSLKPNDWLLFDEMNAIFNKFLNWDSEHCMNVPSQIREQIQKVMNDIHRLNNTRRPRLSITSSASNSSSKSFTSPASPSSVISRTFRASVGDFSDHESSMEWQSPLQYPYASVDMKDLRDRIQNCLNTLTTVVMLQFNNEIMPHFKKTEEFKTFIIAKLIELSSQEGGCGVNTRIEDILNQNELSEYVKTFSKMKLIRMEQIKDFTSNDLREKIGVKKVGHLKRIERLISEYNARPILK</sequence>
<dbReference type="InterPro" id="IPR001660">
    <property type="entry name" value="SAM"/>
</dbReference>
<gene>
    <name evidence="4" type="ORF">FDP41_002329</name>
</gene>
<feature type="compositionally biased region" description="Low complexity" evidence="1">
    <location>
        <begin position="20"/>
        <end position="29"/>
    </location>
</feature>
<feature type="region of interest" description="Disordered" evidence="1">
    <location>
        <begin position="221"/>
        <end position="245"/>
    </location>
</feature>
<feature type="region of interest" description="Disordered" evidence="1">
    <location>
        <begin position="7"/>
        <end position="32"/>
    </location>
</feature>
<dbReference type="VEuPathDB" id="AmoebaDB:NF0007860"/>
<accession>A0A6A5BZS7</accession>
<proteinExistence type="predicted"/>
<dbReference type="PROSITE" id="PS50132">
    <property type="entry name" value="RGS"/>
    <property type="match status" value="1"/>
</dbReference>
<dbReference type="EMBL" id="VFQX01000029">
    <property type="protein sequence ID" value="KAF0978509.1"/>
    <property type="molecule type" value="Genomic_DNA"/>
</dbReference>
<dbReference type="Gene3D" id="1.10.150.50">
    <property type="entry name" value="Transcription Factor, Ets-1"/>
    <property type="match status" value="1"/>
</dbReference>